<reference evidence="1" key="1">
    <citation type="submission" date="2021-06" db="EMBL/GenBank/DDBJ databases">
        <authorList>
            <person name="Kallberg Y."/>
            <person name="Tangrot J."/>
            <person name="Rosling A."/>
        </authorList>
    </citation>
    <scope>NUCLEOTIDE SEQUENCE</scope>
    <source>
        <strain evidence="1">28 12/20/2015</strain>
    </source>
</reference>
<dbReference type="EMBL" id="CAJVPW010009122">
    <property type="protein sequence ID" value="CAG8601249.1"/>
    <property type="molecule type" value="Genomic_DNA"/>
</dbReference>
<proteinExistence type="predicted"/>
<comment type="caution">
    <text evidence="1">The sequence shown here is derived from an EMBL/GenBank/DDBJ whole genome shotgun (WGS) entry which is preliminary data.</text>
</comment>
<evidence type="ECO:0000313" key="1">
    <source>
        <dbReference type="EMBL" id="CAG8601249.1"/>
    </source>
</evidence>
<name>A0ACA9MM44_9GLOM</name>
<organism evidence="1 2">
    <name type="scientific">Cetraspora pellucida</name>
    <dbReference type="NCBI Taxonomy" id="1433469"/>
    <lineage>
        <taxon>Eukaryota</taxon>
        <taxon>Fungi</taxon>
        <taxon>Fungi incertae sedis</taxon>
        <taxon>Mucoromycota</taxon>
        <taxon>Glomeromycotina</taxon>
        <taxon>Glomeromycetes</taxon>
        <taxon>Diversisporales</taxon>
        <taxon>Gigasporaceae</taxon>
        <taxon>Cetraspora</taxon>
    </lineage>
</organism>
<evidence type="ECO:0000313" key="2">
    <source>
        <dbReference type="Proteomes" id="UP000789366"/>
    </source>
</evidence>
<sequence length="98" mass="11343">TFLLELVITNTELTNTILTSFFLKPKLDQDCSIKQKLRSMKEYNKDDINIATYFKKTSCHSKDIKAETHVQHFAKHKGFKIQLGHLKTVNMAENEKAT</sequence>
<protein>
    <submittedName>
        <fullName evidence="1">2715_t:CDS:1</fullName>
    </submittedName>
</protein>
<accession>A0ACA9MM44</accession>
<feature type="non-terminal residue" evidence="1">
    <location>
        <position position="1"/>
    </location>
</feature>
<gene>
    <name evidence="1" type="ORF">SPELUC_LOCUS7126</name>
</gene>
<keyword evidence="2" id="KW-1185">Reference proteome</keyword>
<dbReference type="Proteomes" id="UP000789366">
    <property type="component" value="Unassembled WGS sequence"/>
</dbReference>